<dbReference type="EMBL" id="JANAKD010002460">
    <property type="protein sequence ID" value="KAJ3473556.1"/>
    <property type="molecule type" value="Genomic_DNA"/>
</dbReference>
<evidence type="ECO:0000313" key="2">
    <source>
        <dbReference type="Proteomes" id="UP001148737"/>
    </source>
</evidence>
<name>A0ACC1QF24_9HYPO</name>
<comment type="caution">
    <text evidence="1">The sequence shown here is derived from an EMBL/GenBank/DDBJ whole genome shotgun (WGS) entry which is preliminary data.</text>
</comment>
<organism evidence="1 2">
    <name type="scientific">Lecanicillium saksenae</name>
    <dbReference type="NCBI Taxonomy" id="468837"/>
    <lineage>
        <taxon>Eukaryota</taxon>
        <taxon>Fungi</taxon>
        <taxon>Dikarya</taxon>
        <taxon>Ascomycota</taxon>
        <taxon>Pezizomycotina</taxon>
        <taxon>Sordariomycetes</taxon>
        <taxon>Hypocreomycetidae</taxon>
        <taxon>Hypocreales</taxon>
        <taxon>Cordycipitaceae</taxon>
        <taxon>Lecanicillium</taxon>
    </lineage>
</organism>
<sequence length="134" mass="14445">MPRHSFSGFGFRSRSPVFGDRAGNGFLSPASSFPAPSSPPRPFTTTTSSAAAATGLRGRSTFASRRGRSTHGASVRVSRPGHLWREPSADVWSIEEETEEELMMSEMQGSITVGSDGAKTKTIKRVRFVLPGEQ</sequence>
<evidence type="ECO:0000313" key="1">
    <source>
        <dbReference type="EMBL" id="KAJ3473556.1"/>
    </source>
</evidence>
<keyword evidence="2" id="KW-1185">Reference proteome</keyword>
<gene>
    <name evidence="1" type="ORF">NLG97_g10246</name>
</gene>
<dbReference type="Proteomes" id="UP001148737">
    <property type="component" value="Unassembled WGS sequence"/>
</dbReference>
<reference evidence="1" key="1">
    <citation type="submission" date="2022-07" db="EMBL/GenBank/DDBJ databases">
        <title>Genome Sequence of Lecanicillium saksenae.</title>
        <authorList>
            <person name="Buettner E."/>
        </authorList>
    </citation>
    <scope>NUCLEOTIDE SEQUENCE</scope>
    <source>
        <strain evidence="1">VT-O1</strain>
    </source>
</reference>
<accession>A0ACC1QF24</accession>
<proteinExistence type="predicted"/>
<protein>
    <submittedName>
        <fullName evidence="1">Uncharacterized protein</fullName>
    </submittedName>
</protein>